<gene>
    <name evidence="1" type="ORF">SDC9_64021</name>
</gene>
<organism evidence="1">
    <name type="scientific">bioreactor metagenome</name>
    <dbReference type="NCBI Taxonomy" id="1076179"/>
    <lineage>
        <taxon>unclassified sequences</taxon>
        <taxon>metagenomes</taxon>
        <taxon>ecological metagenomes</taxon>
    </lineage>
</organism>
<evidence type="ECO:0000313" key="1">
    <source>
        <dbReference type="EMBL" id="MPM17624.1"/>
    </source>
</evidence>
<name>A0A644XU33_9ZZZZ</name>
<dbReference type="EMBL" id="VSSQ01002830">
    <property type="protein sequence ID" value="MPM17624.1"/>
    <property type="molecule type" value="Genomic_DNA"/>
</dbReference>
<accession>A0A644XU33</accession>
<protein>
    <submittedName>
        <fullName evidence="1">Uncharacterized protein</fullName>
    </submittedName>
</protein>
<sequence length="109" mass="12667">MRNAEYFVKTAGEFCLLDEPMFIYPGEFPWQRIFFDPIMVIQTGLRAPADMHGGGNVRFAPLHDPRKLFPIIDFLKREVLYRRAGNDHAVKEPALYLGKRLVVFLEIAR</sequence>
<reference evidence="1" key="1">
    <citation type="submission" date="2019-08" db="EMBL/GenBank/DDBJ databases">
        <authorList>
            <person name="Kucharzyk K."/>
            <person name="Murdoch R.W."/>
            <person name="Higgins S."/>
            <person name="Loffler F."/>
        </authorList>
    </citation>
    <scope>NUCLEOTIDE SEQUENCE</scope>
</reference>
<comment type="caution">
    <text evidence="1">The sequence shown here is derived from an EMBL/GenBank/DDBJ whole genome shotgun (WGS) entry which is preliminary data.</text>
</comment>
<dbReference type="AlphaFoldDB" id="A0A644XU33"/>
<proteinExistence type="predicted"/>